<feature type="transmembrane region" description="Helical" evidence="1">
    <location>
        <begin position="141"/>
        <end position="163"/>
    </location>
</feature>
<dbReference type="EMBL" id="JACOPL010000007">
    <property type="protein sequence ID" value="MBC5725643.1"/>
    <property type="molecule type" value="Genomic_DNA"/>
</dbReference>
<dbReference type="CDD" id="cd16935">
    <property type="entry name" value="HATPase_AgrC-ComD-like"/>
    <property type="match status" value="1"/>
</dbReference>
<dbReference type="Gene3D" id="3.30.565.10">
    <property type="entry name" value="Histidine kinase-like ATPase, C-terminal domain"/>
    <property type="match status" value="1"/>
</dbReference>
<organism evidence="3 4">
    <name type="scientific">Agathobaculum faecis</name>
    <dbReference type="NCBI Taxonomy" id="2763013"/>
    <lineage>
        <taxon>Bacteria</taxon>
        <taxon>Bacillati</taxon>
        <taxon>Bacillota</taxon>
        <taxon>Clostridia</taxon>
        <taxon>Eubacteriales</taxon>
        <taxon>Butyricicoccaceae</taxon>
        <taxon>Agathobaculum</taxon>
    </lineage>
</organism>
<dbReference type="GO" id="GO:0042802">
    <property type="term" value="F:identical protein binding"/>
    <property type="evidence" value="ECO:0007669"/>
    <property type="project" value="TreeGrafter"/>
</dbReference>
<dbReference type="Proteomes" id="UP000606499">
    <property type="component" value="Unassembled WGS sequence"/>
</dbReference>
<dbReference type="SUPFAM" id="SSF55874">
    <property type="entry name" value="ATPase domain of HSP90 chaperone/DNA topoisomerase II/histidine kinase"/>
    <property type="match status" value="1"/>
</dbReference>
<feature type="domain" description="Sensor histidine kinase NatK-like C-terminal" evidence="2">
    <location>
        <begin position="320"/>
        <end position="415"/>
    </location>
</feature>
<dbReference type="Pfam" id="PF14501">
    <property type="entry name" value="HATPase_c_5"/>
    <property type="match status" value="1"/>
</dbReference>
<keyword evidence="1" id="KW-1133">Transmembrane helix</keyword>
<dbReference type="InterPro" id="IPR036890">
    <property type="entry name" value="HATPase_C_sf"/>
</dbReference>
<dbReference type="AlphaFoldDB" id="A0A923LVW5"/>
<comment type="caution">
    <text evidence="3">The sequence shown here is derived from an EMBL/GenBank/DDBJ whole genome shotgun (WGS) entry which is preliminary data.</text>
</comment>
<feature type="transmembrane region" description="Helical" evidence="1">
    <location>
        <begin position="183"/>
        <end position="205"/>
    </location>
</feature>
<evidence type="ECO:0000313" key="4">
    <source>
        <dbReference type="Proteomes" id="UP000606499"/>
    </source>
</evidence>
<reference evidence="3" key="1">
    <citation type="submission" date="2020-08" db="EMBL/GenBank/DDBJ databases">
        <title>Genome public.</title>
        <authorList>
            <person name="Liu C."/>
            <person name="Sun Q."/>
        </authorList>
    </citation>
    <scope>NUCLEOTIDE SEQUENCE</scope>
    <source>
        <strain evidence="3">NSJ-28</strain>
    </source>
</reference>
<feature type="transmembrane region" description="Helical" evidence="1">
    <location>
        <begin position="111"/>
        <end position="129"/>
    </location>
</feature>
<keyword evidence="1" id="KW-0472">Membrane</keyword>
<evidence type="ECO:0000313" key="3">
    <source>
        <dbReference type="EMBL" id="MBC5725643.1"/>
    </source>
</evidence>
<keyword evidence="1" id="KW-0812">Transmembrane</keyword>
<dbReference type="InterPro" id="IPR032834">
    <property type="entry name" value="NatK-like_C"/>
</dbReference>
<dbReference type="PANTHER" id="PTHR40448">
    <property type="entry name" value="TWO-COMPONENT SENSOR HISTIDINE KINASE"/>
    <property type="match status" value="1"/>
</dbReference>
<keyword evidence="4" id="KW-1185">Reference proteome</keyword>
<sequence>MTAWDFLAWLATVLLGGVLPARTALRFLAAPKGRVRWIAPYLVLGAALGMPTWMGDGNPLYYFPFLIAAFLIGYGGSLAARLVVGVIFFEWIIAWSMIVDTRAVLPGSADYWGAVVWKLAAWAAVWLLVRRALRDGRQIALSGRLWALLGLLALSPLLSELAFSLWNVRAYTEEIVDGVLDAAFYTLLPFVFVSSVALLLAVVLLSRHQALEQEHQLADMRELYYQGIRREQEQVRRLRHDMRNHLTALSGLLEQGEAGRAAEYVRSLQAASGPSGAGRFTENDTVNIVLSAKAREIGEAGLEADIRVFLPEKLPVADPDLCALFGNALDNAVEAAKDAVDRHITVRARAEKGLLMLRVVNAYAGKREEKPDGLFGTTKADQRAHGFGLRGMREIAARYGGTLEAAARDGKFELVACLPLAESRTE</sequence>
<feature type="transmembrane region" description="Helical" evidence="1">
    <location>
        <begin position="82"/>
        <end position="99"/>
    </location>
</feature>
<accession>A0A923LVW5</accession>
<evidence type="ECO:0000259" key="2">
    <source>
        <dbReference type="Pfam" id="PF14501"/>
    </source>
</evidence>
<feature type="transmembrane region" description="Helical" evidence="1">
    <location>
        <begin position="60"/>
        <end position="77"/>
    </location>
</feature>
<feature type="transmembrane region" description="Helical" evidence="1">
    <location>
        <begin position="6"/>
        <end position="25"/>
    </location>
</feature>
<dbReference type="RefSeq" id="WP_107630999.1">
    <property type="nucleotide sequence ID" value="NZ_JACOPL010000007.1"/>
</dbReference>
<feature type="transmembrane region" description="Helical" evidence="1">
    <location>
        <begin position="37"/>
        <end position="54"/>
    </location>
</feature>
<name>A0A923LVW5_9FIRM</name>
<proteinExistence type="predicted"/>
<evidence type="ECO:0000256" key="1">
    <source>
        <dbReference type="SAM" id="Phobius"/>
    </source>
</evidence>
<gene>
    <name evidence="3" type="ORF">H8S45_09265</name>
</gene>
<dbReference type="PANTHER" id="PTHR40448:SF1">
    <property type="entry name" value="TWO-COMPONENT SENSOR HISTIDINE KINASE"/>
    <property type="match status" value="1"/>
</dbReference>
<protein>
    <submittedName>
        <fullName evidence="3">GHKL domain-containing protein</fullName>
    </submittedName>
</protein>